<dbReference type="GO" id="GO:0016301">
    <property type="term" value="F:kinase activity"/>
    <property type="evidence" value="ECO:0007669"/>
    <property type="project" value="UniProtKB-KW"/>
</dbReference>
<accession>A0A518GRG3</accession>
<keyword evidence="2" id="KW-0808">Transferase</keyword>
<dbReference type="EMBL" id="CP036299">
    <property type="protein sequence ID" value="QDV31172.1"/>
    <property type="molecule type" value="Genomic_DNA"/>
</dbReference>
<dbReference type="Pfam" id="PF00696">
    <property type="entry name" value="AA_kinase"/>
    <property type="match status" value="1"/>
</dbReference>
<keyword evidence="3" id="KW-1185">Reference proteome</keyword>
<protein>
    <submittedName>
        <fullName evidence="2">Amino acid kinase family protein</fullName>
    </submittedName>
</protein>
<evidence type="ECO:0000313" key="2">
    <source>
        <dbReference type="EMBL" id="QDV31172.1"/>
    </source>
</evidence>
<evidence type="ECO:0000259" key="1">
    <source>
        <dbReference type="Pfam" id="PF00696"/>
    </source>
</evidence>
<dbReference type="InterPro" id="IPR036393">
    <property type="entry name" value="AceGlu_kinase-like_sf"/>
</dbReference>
<dbReference type="InterPro" id="IPR001048">
    <property type="entry name" value="Asp/Glu/Uridylate_kinase"/>
</dbReference>
<organism evidence="2 3">
    <name type="scientific">Planctopirus ephydatiae</name>
    <dbReference type="NCBI Taxonomy" id="2528019"/>
    <lineage>
        <taxon>Bacteria</taxon>
        <taxon>Pseudomonadati</taxon>
        <taxon>Planctomycetota</taxon>
        <taxon>Planctomycetia</taxon>
        <taxon>Planctomycetales</taxon>
        <taxon>Planctomycetaceae</taxon>
        <taxon>Planctopirus</taxon>
    </lineage>
</organism>
<dbReference type="Gene3D" id="3.40.1160.10">
    <property type="entry name" value="Acetylglutamate kinase-like"/>
    <property type="match status" value="1"/>
</dbReference>
<keyword evidence="2" id="KW-0418">Kinase</keyword>
<reference evidence="2 3" key="1">
    <citation type="submission" date="2019-02" db="EMBL/GenBank/DDBJ databases">
        <title>Deep-cultivation of Planctomycetes and their phenomic and genomic characterization uncovers novel biology.</title>
        <authorList>
            <person name="Wiegand S."/>
            <person name="Jogler M."/>
            <person name="Boedeker C."/>
            <person name="Pinto D."/>
            <person name="Vollmers J."/>
            <person name="Rivas-Marin E."/>
            <person name="Kohn T."/>
            <person name="Peeters S.H."/>
            <person name="Heuer A."/>
            <person name="Rast P."/>
            <person name="Oberbeckmann S."/>
            <person name="Bunk B."/>
            <person name="Jeske O."/>
            <person name="Meyerdierks A."/>
            <person name="Storesund J.E."/>
            <person name="Kallscheuer N."/>
            <person name="Luecker S."/>
            <person name="Lage O.M."/>
            <person name="Pohl T."/>
            <person name="Merkel B.J."/>
            <person name="Hornburger P."/>
            <person name="Mueller R.-W."/>
            <person name="Bruemmer F."/>
            <person name="Labrenz M."/>
            <person name="Spormann A.M."/>
            <person name="Op den Camp H."/>
            <person name="Overmann J."/>
            <person name="Amann R."/>
            <person name="Jetten M.S.M."/>
            <person name="Mascher T."/>
            <person name="Medema M.H."/>
            <person name="Devos D.P."/>
            <person name="Kaster A.-K."/>
            <person name="Ovreas L."/>
            <person name="Rohde M."/>
            <person name="Galperin M.Y."/>
            <person name="Jogler C."/>
        </authorList>
    </citation>
    <scope>NUCLEOTIDE SEQUENCE [LARGE SCALE GENOMIC DNA]</scope>
    <source>
        <strain evidence="2 3">Spb1</strain>
    </source>
</reference>
<dbReference type="RefSeq" id="WP_145301649.1">
    <property type="nucleotide sequence ID" value="NZ_CP036299.1"/>
</dbReference>
<proteinExistence type="predicted"/>
<sequence>MLVVIKVGGSLYDYENLREVLASIRSWFQPGRPYSDCSPLLIPGGGATADVIRDWQKQHQIEEEAAHWLACESLELNARLIQSLLPESRLVDHLEQSLGAWKEGLFPVLRTSRALQLAESSSEDGLQPEPLPHHWDVTSDSIAAWFACRWQARHLLLCKSIPVPDKMPVLEASRSGIVDPFFPGLAGHIPRIDWCYARQLPCNSIPWLQQGYPIS</sequence>
<evidence type="ECO:0000313" key="3">
    <source>
        <dbReference type="Proteomes" id="UP000315349"/>
    </source>
</evidence>
<gene>
    <name evidence="2" type="ORF">Spb1_31100</name>
</gene>
<dbReference type="KEGG" id="peh:Spb1_31100"/>
<dbReference type="AlphaFoldDB" id="A0A518GRG3"/>
<name>A0A518GRG3_9PLAN</name>
<dbReference type="OrthoDB" id="8526978at2"/>
<feature type="domain" description="Aspartate/glutamate/uridylate kinase" evidence="1">
    <location>
        <begin position="1"/>
        <end position="162"/>
    </location>
</feature>
<dbReference type="SUPFAM" id="SSF53633">
    <property type="entry name" value="Carbamate kinase-like"/>
    <property type="match status" value="1"/>
</dbReference>
<dbReference type="Proteomes" id="UP000315349">
    <property type="component" value="Chromosome"/>
</dbReference>